<proteinExistence type="predicted"/>
<comment type="caution">
    <text evidence="2">The sequence shown here is derived from an EMBL/GenBank/DDBJ whole genome shotgun (WGS) entry which is preliminary data.</text>
</comment>
<dbReference type="EMBL" id="JBDXMX010000002">
    <property type="protein sequence ID" value="MEO9247472.1"/>
    <property type="molecule type" value="Genomic_DNA"/>
</dbReference>
<keyword evidence="3" id="KW-1185">Reference proteome</keyword>
<dbReference type="RefSeq" id="WP_347920074.1">
    <property type="nucleotide sequence ID" value="NZ_JBDXMX010000002.1"/>
</dbReference>
<organism evidence="2 3">
    <name type="scientific">Citricoccus nitrophenolicus</name>
    <dbReference type="NCBI Taxonomy" id="863575"/>
    <lineage>
        <taxon>Bacteria</taxon>
        <taxon>Bacillati</taxon>
        <taxon>Actinomycetota</taxon>
        <taxon>Actinomycetes</taxon>
        <taxon>Micrococcales</taxon>
        <taxon>Micrococcaceae</taxon>
        <taxon>Citricoccus</taxon>
    </lineage>
</organism>
<reference evidence="2 3" key="1">
    <citation type="submission" date="2024-05" db="EMBL/GenBank/DDBJ databases">
        <authorList>
            <person name="Yi C."/>
        </authorList>
    </citation>
    <scope>NUCLEOTIDE SEQUENCE [LARGE SCALE GENOMIC DNA]</scope>
    <source>
        <strain evidence="2 3">XS13</strain>
    </source>
</reference>
<name>A0ABV0IH34_9MICC</name>
<gene>
    <name evidence="2" type="ORF">ABDK96_07255</name>
</gene>
<feature type="region of interest" description="Disordered" evidence="1">
    <location>
        <begin position="64"/>
        <end position="83"/>
    </location>
</feature>
<sequence length="83" mass="9267">MSSLAAVEEDVERLRMELETSGVRTAYRSGYDEDHMDAGNQLVRRADVDYLTARAQMAGYVEGYGDGSNGRPKLTIEDLLSRH</sequence>
<evidence type="ECO:0000313" key="3">
    <source>
        <dbReference type="Proteomes" id="UP001484097"/>
    </source>
</evidence>
<dbReference type="Proteomes" id="UP001484097">
    <property type="component" value="Unassembled WGS sequence"/>
</dbReference>
<protein>
    <submittedName>
        <fullName evidence="2">Uncharacterized protein</fullName>
    </submittedName>
</protein>
<evidence type="ECO:0000256" key="1">
    <source>
        <dbReference type="SAM" id="MobiDB-lite"/>
    </source>
</evidence>
<feature type="compositionally biased region" description="Basic and acidic residues" evidence="1">
    <location>
        <begin position="74"/>
        <end position="83"/>
    </location>
</feature>
<accession>A0ABV0IH34</accession>
<evidence type="ECO:0000313" key="2">
    <source>
        <dbReference type="EMBL" id="MEO9247472.1"/>
    </source>
</evidence>